<dbReference type="GO" id="GO:0051256">
    <property type="term" value="P:mitotic spindle midzone assembly"/>
    <property type="evidence" value="ECO:0007669"/>
    <property type="project" value="TreeGrafter"/>
</dbReference>
<dbReference type="PANTHER" id="PTHR19321:SF41">
    <property type="entry name" value="FASCETTO-RELATED"/>
    <property type="match status" value="1"/>
</dbReference>
<dbReference type="Pfam" id="PF03999">
    <property type="entry name" value="MAP65_ASE1"/>
    <property type="match status" value="1"/>
</dbReference>
<feature type="coiled-coil region" evidence="1">
    <location>
        <begin position="55"/>
        <end position="133"/>
    </location>
</feature>
<keyword evidence="1" id="KW-0175">Coiled coil</keyword>
<dbReference type="GO" id="GO:0008017">
    <property type="term" value="F:microtubule binding"/>
    <property type="evidence" value="ECO:0007669"/>
    <property type="project" value="InterPro"/>
</dbReference>
<dbReference type="Gene3D" id="1.20.58.1520">
    <property type="match status" value="1"/>
</dbReference>
<dbReference type="PANTHER" id="PTHR19321">
    <property type="entry name" value="PROTEIN REGULATOR OF CYTOKINESIS 1 PRC1-RELATED"/>
    <property type="match status" value="1"/>
</dbReference>
<evidence type="ECO:0008006" key="5">
    <source>
        <dbReference type="Google" id="ProtNLM"/>
    </source>
</evidence>
<name>A0A9J6BTP6_POLVA</name>
<sequence length="705" mass="82466">MDELKVRVAQNVGEIAAEKICILSNLWSELFEKEIGKDHMKQLENHVDAFFSDIIVETENRKHAILERIKSLNREKENLKRLLKEDVGDCQINKDVPLFTQQMRIDESLKSLREKLRKRHDQIEKYLREQEILCTELNEVPRQLLLDPLPSEAEMNEFADHLKALNDLKYKRLEEIANIREDIKVIVKKLELLVLGDYEYNLVNSENIKPTKSNIEKLHEFYIMLDAQYKKMESQIHDMRKRLIQLWKYLDIPIVYQQKFDKYSDITQTTYDKLHFEVQRCEQIKKDNIRVFIEKIRVEIEEYWNMCLKSEAERMRFKSFTSNTFNEDVLELHEDELRNLKMFYEKNEQIFKLIEERQALWDQMELLQNKEQDPKRYANRGGQLLKEEKERKMISIKLPKIEAKLLEMAEEFERENNQPFKIFGITVQDIIERDYDKKRQEKLTKSGKKIAVTPAKTTLRINTTCQRTPLTVEQTFANRTNIKTTGARLKVNQQQKTLSTTTASNASSVRSVRTENGKRKVVNQPMSAPPAKRKLLGAFASPAVPQRAVLKPVYGNNIAVNDSRKPSKKNTSIKVYNVGSLIKRHSKSRKSIGKKRRSSKLHKQLRPVPNIIVSPAASSIRDEQNLTDTTSYEGFENYVYKSKSVVRSSEVVRPGYMTVNHHGFASPIIRKTPSNNNKIKTPSASTSSANRNQFQPKELEFSMII</sequence>
<evidence type="ECO:0000313" key="3">
    <source>
        <dbReference type="EMBL" id="KAG5673263.1"/>
    </source>
</evidence>
<reference evidence="3" key="1">
    <citation type="submission" date="2021-03" db="EMBL/GenBank/DDBJ databases">
        <title>Chromosome level genome of the anhydrobiotic midge Polypedilum vanderplanki.</title>
        <authorList>
            <person name="Yoshida Y."/>
            <person name="Kikawada T."/>
            <person name="Gusev O."/>
        </authorList>
    </citation>
    <scope>NUCLEOTIDE SEQUENCE</scope>
    <source>
        <strain evidence="3">NIAS01</strain>
        <tissue evidence="3">Whole body or cell culture</tissue>
    </source>
</reference>
<dbReference type="InterPro" id="IPR007145">
    <property type="entry name" value="MAP65_Ase1_PRC1"/>
</dbReference>
<accession>A0A9J6BTP6</accession>
<dbReference type="GO" id="GO:0005737">
    <property type="term" value="C:cytoplasm"/>
    <property type="evidence" value="ECO:0007669"/>
    <property type="project" value="TreeGrafter"/>
</dbReference>
<keyword evidence="4" id="KW-1185">Reference proteome</keyword>
<proteinExistence type="predicted"/>
<evidence type="ECO:0000313" key="4">
    <source>
        <dbReference type="Proteomes" id="UP001107558"/>
    </source>
</evidence>
<dbReference type="OrthoDB" id="642895at2759"/>
<protein>
    <recommendedName>
        <fullName evidence="5">Protein regulator of cytokinesis 1</fullName>
    </recommendedName>
</protein>
<organism evidence="3 4">
    <name type="scientific">Polypedilum vanderplanki</name>
    <name type="common">Sleeping chironomid midge</name>
    <dbReference type="NCBI Taxonomy" id="319348"/>
    <lineage>
        <taxon>Eukaryota</taxon>
        <taxon>Metazoa</taxon>
        <taxon>Ecdysozoa</taxon>
        <taxon>Arthropoda</taxon>
        <taxon>Hexapoda</taxon>
        <taxon>Insecta</taxon>
        <taxon>Pterygota</taxon>
        <taxon>Neoptera</taxon>
        <taxon>Endopterygota</taxon>
        <taxon>Diptera</taxon>
        <taxon>Nematocera</taxon>
        <taxon>Chironomoidea</taxon>
        <taxon>Chironomidae</taxon>
        <taxon>Chironominae</taxon>
        <taxon>Polypedilum</taxon>
        <taxon>Polypedilum</taxon>
    </lineage>
</organism>
<dbReference type="Proteomes" id="UP001107558">
    <property type="component" value="Chromosome 3"/>
</dbReference>
<dbReference type="AlphaFoldDB" id="A0A9J6BTP6"/>
<evidence type="ECO:0000256" key="2">
    <source>
        <dbReference type="SAM" id="MobiDB-lite"/>
    </source>
</evidence>
<comment type="caution">
    <text evidence="3">The sequence shown here is derived from an EMBL/GenBank/DDBJ whole genome shotgun (WGS) entry which is preliminary data.</text>
</comment>
<dbReference type="EMBL" id="JADBJN010000003">
    <property type="protein sequence ID" value="KAG5673263.1"/>
    <property type="molecule type" value="Genomic_DNA"/>
</dbReference>
<feature type="region of interest" description="Disordered" evidence="2">
    <location>
        <begin position="667"/>
        <end position="693"/>
    </location>
</feature>
<gene>
    <name evidence="3" type="ORF">PVAND_003326</name>
</gene>
<feature type="compositionally biased region" description="Polar residues" evidence="2">
    <location>
        <begin position="672"/>
        <end position="693"/>
    </location>
</feature>
<dbReference type="GO" id="GO:1990023">
    <property type="term" value="C:mitotic spindle midzone"/>
    <property type="evidence" value="ECO:0007669"/>
    <property type="project" value="TreeGrafter"/>
</dbReference>
<evidence type="ECO:0000256" key="1">
    <source>
        <dbReference type="SAM" id="Coils"/>
    </source>
</evidence>